<evidence type="ECO:0000256" key="1">
    <source>
        <dbReference type="SAM" id="MobiDB-lite"/>
    </source>
</evidence>
<dbReference type="EMBL" id="BQNB010011905">
    <property type="protein sequence ID" value="GJS96690.1"/>
    <property type="molecule type" value="Genomic_DNA"/>
</dbReference>
<dbReference type="Proteomes" id="UP001151760">
    <property type="component" value="Unassembled WGS sequence"/>
</dbReference>
<organism evidence="2 3">
    <name type="scientific">Tanacetum coccineum</name>
    <dbReference type="NCBI Taxonomy" id="301880"/>
    <lineage>
        <taxon>Eukaryota</taxon>
        <taxon>Viridiplantae</taxon>
        <taxon>Streptophyta</taxon>
        <taxon>Embryophyta</taxon>
        <taxon>Tracheophyta</taxon>
        <taxon>Spermatophyta</taxon>
        <taxon>Magnoliopsida</taxon>
        <taxon>eudicotyledons</taxon>
        <taxon>Gunneridae</taxon>
        <taxon>Pentapetalae</taxon>
        <taxon>asterids</taxon>
        <taxon>campanulids</taxon>
        <taxon>Asterales</taxon>
        <taxon>Asteraceae</taxon>
        <taxon>Asteroideae</taxon>
        <taxon>Anthemideae</taxon>
        <taxon>Anthemidinae</taxon>
        <taxon>Tanacetum</taxon>
    </lineage>
</organism>
<sequence length="220" mass="24320">MSNSNTNLQTQSSNALHNAIMEAGSKDRPPMLAPGQCPVLTSTTTRNGKGVVTRVYPSTKPSYSKQSISSNQNPTSQPATTEKQLLHLLLLPTYDQEPATVTEDDEMSKGKGMTNSCGFNFTHTFTEDLQTYQTTNPSNFIIKTPVGTNQDKSPELNKGTGIWPYSRECQKPKRVKDAAYHKEKMLLCKQEEAGVQLNAEQADWKDDTDDESNNRIGSTL</sequence>
<gene>
    <name evidence="2" type="ORF">Tco_0803658</name>
</gene>
<protein>
    <submittedName>
        <fullName evidence="2">Uncharacterized protein</fullName>
    </submittedName>
</protein>
<evidence type="ECO:0000313" key="2">
    <source>
        <dbReference type="EMBL" id="GJS96690.1"/>
    </source>
</evidence>
<name>A0ABQ5A267_9ASTR</name>
<reference evidence="2" key="1">
    <citation type="journal article" date="2022" name="Int. J. Mol. Sci.">
        <title>Draft Genome of Tanacetum Coccineum: Genomic Comparison of Closely Related Tanacetum-Family Plants.</title>
        <authorList>
            <person name="Yamashiro T."/>
            <person name="Shiraishi A."/>
            <person name="Nakayama K."/>
            <person name="Satake H."/>
        </authorList>
    </citation>
    <scope>NUCLEOTIDE SEQUENCE</scope>
</reference>
<accession>A0ABQ5A267</accession>
<feature type="region of interest" description="Disordered" evidence="1">
    <location>
        <begin position="1"/>
        <end position="80"/>
    </location>
</feature>
<proteinExistence type="predicted"/>
<feature type="compositionally biased region" description="Low complexity" evidence="1">
    <location>
        <begin position="1"/>
        <end position="14"/>
    </location>
</feature>
<feature type="compositionally biased region" description="Polar residues" evidence="1">
    <location>
        <begin position="59"/>
        <end position="80"/>
    </location>
</feature>
<feature type="region of interest" description="Disordered" evidence="1">
    <location>
        <begin position="199"/>
        <end position="220"/>
    </location>
</feature>
<evidence type="ECO:0000313" key="3">
    <source>
        <dbReference type="Proteomes" id="UP001151760"/>
    </source>
</evidence>
<comment type="caution">
    <text evidence="2">The sequence shown here is derived from an EMBL/GenBank/DDBJ whole genome shotgun (WGS) entry which is preliminary data.</text>
</comment>
<keyword evidence="3" id="KW-1185">Reference proteome</keyword>
<reference evidence="2" key="2">
    <citation type="submission" date="2022-01" db="EMBL/GenBank/DDBJ databases">
        <authorList>
            <person name="Yamashiro T."/>
            <person name="Shiraishi A."/>
            <person name="Satake H."/>
            <person name="Nakayama K."/>
        </authorList>
    </citation>
    <scope>NUCLEOTIDE SEQUENCE</scope>
</reference>